<dbReference type="PRINTS" id="PR00455">
    <property type="entry name" value="HTHTETR"/>
</dbReference>
<protein>
    <submittedName>
        <fullName evidence="6">TetR/AcrR family transcriptional regulator</fullName>
    </submittedName>
</protein>
<dbReference type="PANTHER" id="PTHR47506">
    <property type="entry name" value="TRANSCRIPTIONAL REGULATORY PROTEIN"/>
    <property type="match status" value="1"/>
</dbReference>
<dbReference type="PANTHER" id="PTHR47506:SF6">
    <property type="entry name" value="HTH-TYPE TRANSCRIPTIONAL REPRESSOR NEMR"/>
    <property type="match status" value="1"/>
</dbReference>
<keyword evidence="1" id="KW-0805">Transcription regulation</keyword>
<evidence type="ECO:0000313" key="6">
    <source>
        <dbReference type="EMBL" id="MBR0596980.1"/>
    </source>
</evidence>
<reference evidence="6" key="1">
    <citation type="submission" date="2021-04" db="EMBL/GenBank/DDBJ databases">
        <title>Sinoanaerobacter chloroacetimidivorans sp. nov., an obligate anaerobic bacterium isolated from anaerobic sludge.</title>
        <authorList>
            <person name="Bao Y."/>
        </authorList>
    </citation>
    <scope>NUCLEOTIDE SEQUENCE</scope>
    <source>
        <strain evidence="6">BAD-6</strain>
    </source>
</reference>
<dbReference type="SUPFAM" id="SSF46689">
    <property type="entry name" value="Homeodomain-like"/>
    <property type="match status" value="1"/>
</dbReference>
<dbReference type="Gene3D" id="1.10.357.10">
    <property type="entry name" value="Tetracycline Repressor, domain 2"/>
    <property type="match status" value="1"/>
</dbReference>
<name>A0A8J8B279_9FIRM</name>
<accession>A0A8J8B279</accession>
<dbReference type="EMBL" id="JAGSND010000002">
    <property type="protein sequence ID" value="MBR0596980.1"/>
    <property type="molecule type" value="Genomic_DNA"/>
</dbReference>
<dbReference type="GO" id="GO:0003677">
    <property type="term" value="F:DNA binding"/>
    <property type="evidence" value="ECO:0007669"/>
    <property type="project" value="UniProtKB-UniRule"/>
</dbReference>
<evidence type="ECO:0000256" key="3">
    <source>
        <dbReference type="ARBA" id="ARBA00023163"/>
    </source>
</evidence>
<evidence type="ECO:0000259" key="5">
    <source>
        <dbReference type="PROSITE" id="PS50977"/>
    </source>
</evidence>
<evidence type="ECO:0000256" key="4">
    <source>
        <dbReference type="PROSITE-ProRule" id="PRU00335"/>
    </source>
</evidence>
<feature type="domain" description="HTH tetR-type" evidence="5">
    <location>
        <begin position="6"/>
        <end position="66"/>
    </location>
</feature>
<dbReference type="InterPro" id="IPR036271">
    <property type="entry name" value="Tet_transcr_reg_TetR-rel_C_sf"/>
</dbReference>
<evidence type="ECO:0000256" key="1">
    <source>
        <dbReference type="ARBA" id="ARBA00023015"/>
    </source>
</evidence>
<dbReference type="Proteomes" id="UP000675664">
    <property type="component" value="Unassembled WGS sequence"/>
</dbReference>
<organism evidence="6 7">
    <name type="scientific">Sinanaerobacter chloroacetimidivorans</name>
    <dbReference type="NCBI Taxonomy" id="2818044"/>
    <lineage>
        <taxon>Bacteria</taxon>
        <taxon>Bacillati</taxon>
        <taxon>Bacillota</taxon>
        <taxon>Clostridia</taxon>
        <taxon>Peptostreptococcales</taxon>
        <taxon>Anaerovoracaceae</taxon>
        <taxon>Sinanaerobacter</taxon>
    </lineage>
</organism>
<dbReference type="Gene3D" id="1.10.10.60">
    <property type="entry name" value="Homeodomain-like"/>
    <property type="match status" value="1"/>
</dbReference>
<dbReference type="AlphaFoldDB" id="A0A8J8B279"/>
<dbReference type="InterPro" id="IPR001647">
    <property type="entry name" value="HTH_TetR"/>
</dbReference>
<dbReference type="SUPFAM" id="SSF48498">
    <property type="entry name" value="Tetracyclin repressor-like, C-terminal domain"/>
    <property type="match status" value="1"/>
</dbReference>
<evidence type="ECO:0000313" key="7">
    <source>
        <dbReference type="Proteomes" id="UP000675664"/>
    </source>
</evidence>
<comment type="caution">
    <text evidence="6">The sequence shown here is derived from an EMBL/GenBank/DDBJ whole genome shotgun (WGS) entry which is preliminary data.</text>
</comment>
<dbReference type="InterPro" id="IPR009057">
    <property type="entry name" value="Homeodomain-like_sf"/>
</dbReference>
<reference evidence="6" key="2">
    <citation type="submission" date="2021-04" db="EMBL/GenBank/DDBJ databases">
        <authorList>
            <person name="Liu J."/>
        </authorList>
    </citation>
    <scope>NUCLEOTIDE SEQUENCE</scope>
    <source>
        <strain evidence="6">BAD-6</strain>
    </source>
</reference>
<keyword evidence="2 4" id="KW-0238">DNA-binding</keyword>
<dbReference type="RefSeq" id="WP_227017112.1">
    <property type="nucleotide sequence ID" value="NZ_JAGSND010000002.1"/>
</dbReference>
<keyword evidence="3" id="KW-0804">Transcription</keyword>
<proteinExistence type="predicted"/>
<gene>
    <name evidence="6" type="ORF">KCX82_03765</name>
</gene>
<dbReference type="Pfam" id="PF00440">
    <property type="entry name" value="TetR_N"/>
    <property type="match status" value="1"/>
</dbReference>
<evidence type="ECO:0000256" key="2">
    <source>
        <dbReference type="ARBA" id="ARBA00023125"/>
    </source>
</evidence>
<feature type="DNA-binding region" description="H-T-H motif" evidence="4">
    <location>
        <begin position="29"/>
        <end position="48"/>
    </location>
</feature>
<dbReference type="InterPro" id="IPR041612">
    <property type="entry name" value="YfiR_C"/>
</dbReference>
<sequence length="193" mass="22171">MIKKGDMTRTALLNTAKELFSEKGYSAVTMKDFCERSGLSRGGLYRHFASTKEIFIEMLNFDRENSSAELDKAISNRIPAKQVFIYFIKKQKQEIKNGIGRLSIAVYEFCTTEAEQKDYMDKRFSSAVDTLAKLIKYGQSQHELRNCDSEETARHIVIFLEGLRLSSAVVSFTETMLEEQLQIIYEMVVCNDK</sequence>
<keyword evidence="7" id="KW-1185">Reference proteome</keyword>
<dbReference type="PROSITE" id="PS50977">
    <property type="entry name" value="HTH_TETR_2"/>
    <property type="match status" value="1"/>
</dbReference>
<dbReference type="Pfam" id="PF17922">
    <property type="entry name" value="TetR_C_17"/>
    <property type="match status" value="1"/>
</dbReference>